<feature type="signal peptide" evidence="1">
    <location>
        <begin position="1"/>
        <end position="20"/>
    </location>
</feature>
<dbReference type="Proteomes" id="UP000383932">
    <property type="component" value="Unassembled WGS sequence"/>
</dbReference>
<keyword evidence="1" id="KW-0732">Signal</keyword>
<feature type="chain" id="PRO_5024374034" description="Effector protein" evidence="1">
    <location>
        <begin position="21"/>
        <end position="107"/>
    </location>
</feature>
<evidence type="ECO:0000313" key="3">
    <source>
        <dbReference type="Proteomes" id="UP000383932"/>
    </source>
</evidence>
<sequence length="107" mass="11004">MRLLAIFTLTFALLAGASFAQDTMEAQPAAGAAHPKPTKTLAIEQGPIELNREPMITARAILAHDVSTTSAAQLNLSSTVGRPMGGQVGCVQNCLRKAAGQVGCGSL</sequence>
<accession>A0A5N5QFI4</accession>
<dbReference type="AlphaFoldDB" id="A0A5N5QFI4"/>
<proteinExistence type="predicted"/>
<dbReference type="EMBL" id="SSOP01000171">
    <property type="protein sequence ID" value="KAB5590424.1"/>
    <property type="molecule type" value="Genomic_DNA"/>
</dbReference>
<keyword evidence="3" id="KW-1185">Reference proteome</keyword>
<reference evidence="2 3" key="1">
    <citation type="journal article" date="2019" name="Fungal Biol. Biotechnol.">
        <title>Draft genome sequence of fastidious pathogen Ceratobasidium theobromae, which causes vascular-streak dieback in Theobroma cacao.</title>
        <authorList>
            <person name="Ali S.S."/>
            <person name="Asman A."/>
            <person name="Shao J."/>
            <person name="Firmansyah A.P."/>
            <person name="Susilo A.W."/>
            <person name="Rosmana A."/>
            <person name="McMahon P."/>
            <person name="Junaid M."/>
            <person name="Guest D."/>
            <person name="Kheng T.Y."/>
            <person name="Meinhardt L.W."/>
            <person name="Bailey B.A."/>
        </authorList>
    </citation>
    <scope>NUCLEOTIDE SEQUENCE [LARGE SCALE GENOMIC DNA]</scope>
    <source>
        <strain evidence="2 3">CT2</strain>
    </source>
</reference>
<evidence type="ECO:0000256" key="1">
    <source>
        <dbReference type="SAM" id="SignalP"/>
    </source>
</evidence>
<name>A0A5N5QFI4_9AGAM</name>
<comment type="caution">
    <text evidence="2">The sequence shown here is derived from an EMBL/GenBank/DDBJ whole genome shotgun (WGS) entry which is preliminary data.</text>
</comment>
<organism evidence="2 3">
    <name type="scientific">Ceratobasidium theobromae</name>
    <dbReference type="NCBI Taxonomy" id="1582974"/>
    <lineage>
        <taxon>Eukaryota</taxon>
        <taxon>Fungi</taxon>
        <taxon>Dikarya</taxon>
        <taxon>Basidiomycota</taxon>
        <taxon>Agaricomycotina</taxon>
        <taxon>Agaricomycetes</taxon>
        <taxon>Cantharellales</taxon>
        <taxon>Ceratobasidiaceae</taxon>
        <taxon>Ceratobasidium</taxon>
    </lineage>
</organism>
<evidence type="ECO:0008006" key="4">
    <source>
        <dbReference type="Google" id="ProtNLM"/>
    </source>
</evidence>
<protein>
    <recommendedName>
        <fullName evidence="4">Effector protein</fullName>
    </recommendedName>
</protein>
<gene>
    <name evidence="2" type="ORF">CTheo_6141</name>
</gene>
<evidence type="ECO:0000313" key="2">
    <source>
        <dbReference type="EMBL" id="KAB5590424.1"/>
    </source>
</evidence>